<dbReference type="EMBL" id="CADIJO010000007">
    <property type="protein sequence ID" value="CAB3697678.1"/>
    <property type="molecule type" value="Genomic_DNA"/>
</dbReference>
<evidence type="ECO:0000313" key="2">
    <source>
        <dbReference type="Proteomes" id="UP000494111"/>
    </source>
</evidence>
<gene>
    <name evidence="1" type="ORF">LMG3458_02476</name>
</gene>
<name>A0A6S6ZYY7_9BURK</name>
<dbReference type="SUPFAM" id="SSF56731">
    <property type="entry name" value="DNA primase core"/>
    <property type="match status" value="1"/>
</dbReference>
<dbReference type="Pfam" id="PF13155">
    <property type="entry name" value="Toprim_2"/>
    <property type="match status" value="1"/>
</dbReference>
<dbReference type="Proteomes" id="UP000494111">
    <property type="component" value="Unassembled WGS sequence"/>
</dbReference>
<dbReference type="AlphaFoldDB" id="A0A6S6ZYY7"/>
<reference evidence="1 2" key="1">
    <citation type="submission" date="2020-04" db="EMBL/GenBank/DDBJ databases">
        <authorList>
            <person name="De Canck E."/>
        </authorList>
    </citation>
    <scope>NUCLEOTIDE SEQUENCE [LARGE SCALE GENOMIC DNA]</scope>
    <source>
        <strain evidence="1 2">LMG 3458</strain>
    </source>
</reference>
<sequence length="215" mass="24248">MDKPVESWEARLERLTREREVDRTLQRVQHLPGPPNFDVATWPAAARVWLFKAAIGVPEIAQLGAYWHDASGRLVLPLFDQDGQLIYWQARDVAWTRSSTRPKYVNPEVDKQCLVAKYGRGDPLVLTEDVLSAYRAGQLTEAWSLMGTSLTDCIAASIPANRPVRVWLDPDGPGRRAARTITKQLCSLGIDARRIVSRADPKILSNREIRHLLES</sequence>
<organism evidence="1 2">
    <name type="scientific">Achromobacter deleyi</name>
    <dbReference type="NCBI Taxonomy" id="1353891"/>
    <lineage>
        <taxon>Bacteria</taxon>
        <taxon>Pseudomonadati</taxon>
        <taxon>Pseudomonadota</taxon>
        <taxon>Betaproteobacteria</taxon>
        <taxon>Burkholderiales</taxon>
        <taxon>Alcaligenaceae</taxon>
        <taxon>Achromobacter</taxon>
    </lineage>
</organism>
<evidence type="ECO:0000313" key="1">
    <source>
        <dbReference type="EMBL" id="CAB3697678.1"/>
    </source>
</evidence>
<protein>
    <recommendedName>
        <fullName evidence="3">Toprim domain-containing protein</fullName>
    </recommendedName>
</protein>
<evidence type="ECO:0008006" key="3">
    <source>
        <dbReference type="Google" id="ProtNLM"/>
    </source>
</evidence>
<dbReference type="Gene3D" id="3.40.1360.10">
    <property type="match status" value="1"/>
</dbReference>
<accession>A0A6S6ZYY7</accession>
<proteinExistence type="predicted"/>